<dbReference type="PANTHER" id="PTHR24379:SF121">
    <property type="entry name" value="C2H2-TYPE DOMAIN-CONTAINING PROTEIN"/>
    <property type="match status" value="1"/>
</dbReference>
<evidence type="ECO:0000256" key="5">
    <source>
        <dbReference type="PROSITE-ProRule" id="PRU00042"/>
    </source>
</evidence>
<dbReference type="InterPro" id="IPR036236">
    <property type="entry name" value="Znf_C2H2_sf"/>
</dbReference>
<dbReference type="Gene3D" id="3.30.160.60">
    <property type="entry name" value="Classic Zinc Finger"/>
    <property type="match status" value="3"/>
</dbReference>
<protein>
    <recommendedName>
        <fullName evidence="6">C2H2-type domain-containing protein</fullName>
    </recommendedName>
</protein>
<dbReference type="Proteomes" id="UP001285441">
    <property type="component" value="Unassembled WGS sequence"/>
</dbReference>
<dbReference type="EMBL" id="JAULSW010000004">
    <property type="protein sequence ID" value="KAK3385143.1"/>
    <property type="molecule type" value="Genomic_DNA"/>
</dbReference>
<name>A0AAE0NP45_9PEZI</name>
<dbReference type="SMART" id="SM00355">
    <property type="entry name" value="ZnF_C2H2"/>
    <property type="match status" value="7"/>
</dbReference>
<dbReference type="PANTHER" id="PTHR24379">
    <property type="entry name" value="KRAB AND ZINC FINGER DOMAIN-CONTAINING"/>
    <property type="match status" value="1"/>
</dbReference>
<evidence type="ECO:0000256" key="1">
    <source>
        <dbReference type="ARBA" id="ARBA00022723"/>
    </source>
</evidence>
<evidence type="ECO:0000256" key="3">
    <source>
        <dbReference type="ARBA" id="ARBA00022771"/>
    </source>
</evidence>
<dbReference type="GO" id="GO:0008270">
    <property type="term" value="F:zinc ion binding"/>
    <property type="evidence" value="ECO:0007669"/>
    <property type="project" value="UniProtKB-KW"/>
</dbReference>
<keyword evidence="4" id="KW-0862">Zinc</keyword>
<reference evidence="7" key="1">
    <citation type="journal article" date="2023" name="Mol. Phylogenet. Evol.">
        <title>Genome-scale phylogeny and comparative genomics of the fungal order Sordariales.</title>
        <authorList>
            <person name="Hensen N."/>
            <person name="Bonometti L."/>
            <person name="Westerberg I."/>
            <person name="Brannstrom I.O."/>
            <person name="Guillou S."/>
            <person name="Cros-Aarteil S."/>
            <person name="Calhoun S."/>
            <person name="Haridas S."/>
            <person name="Kuo A."/>
            <person name="Mondo S."/>
            <person name="Pangilinan J."/>
            <person name="Riley R."/>
            <person name="LaButti K."/>
            <person name="Andreopoulos B."/>
            <person name="Lipzen A."/>
            <person name="Chen C."/>
            <person name="Yan M."/>
            <person name="Daum C."/>
            <person name="Ng V."/>
            <person name="Clum A."/>
            <person name="Steindorff A."/>
            <person name="Ohm R.A."/>
            <person name="Martin F."/>
            <person name="Silar P."/>
            <person name="Natvig D.O."/>
            <person name="Lalanne C."/>
            <person name="Gautier V."/>
            <person name="Ament-Velasquez S.L."/>
            <person name="Kruys A."/>
            <person name="Hutchinson M.I."/>
            <person name="Powell A.J."/>
            <person name="Barry K."/>
            <person name="Miller A.N."/>
            <person name="Grigoriev I.V."/>
            <person name="Debuchy R."/>
            <person name="Gladieux P."/>
            <person name="Hiltunen Thoren M."/>
            <person name="Johannesson H."/>
        </authorList>
    </citation>
    <scope>NUCLEOTIDE SEQUENCE</scope>
    <source>
        <strain evidence="7">CBS 232.78</strain>
    </source>
</reference>
<dbReference type="Pfam" id="PF12874">
    <property type="entry name" value="zf-met"/>
    <property type="match status" value="1"/>
</dbReference>
<evidence type="ECO:0000259" key="6">
    <source>
        <dbReference type="PROSITE" id="PS50157"/>
    </source>
</evidence>
<dbReference type="AlphaFoldDB" id="A0AAE0NP45"/>
<evidence type="ECO:0000256" key="4">
    <source>
        <dbReference type="ARBA" id="ARBA00022833"/>
    </source>
</evidence>
<reference evidence="7" key="2">
    <citation type="submission" date="2023-06" db="EMBL/GenBank/DDBJ databases">
        <authorList>
            <consortium name="Lawrence Berkeley National Laboratory"/>
            <person name="Haridas S."/>
            <person name="Hensen N."/>
            <person name="Bonometti L."/>
            <person name="Westerberg I."/>
            <person name="Brannstrom I.O."/>
            <person name="Guillou S."/>
            <person name="Cros-Aarteil S."/>
            <person name="Calhoun S."/>
            <person name="Kuo A."/>
            <person name="Mondo S."/>
            <person name="Pangilinan J."/>
            <person name="Riley R."/>
            <person name="LaButti K."/>
            <person name="Andreopoulos B."/>
            <person name="Lipzen A."/>
            <person name="Chen C."/>
            <person name="Yanf M."/>
            <person name="Daum C."/>
            <person name="Ng V."/>
            <person name="Clum A."/>
            <person name="Steindorff A."/>
            <person name="Ohm R."/>
            <person name="Martin F."/>
            <person name="Silar P."/>
            <person name="Natvig D."/>
            <person name="Lalanne C."/>
            <person name="Gautier V."/>
            <person name="Ament-velasquez S.L."/>
            <person name="Kruys A."/>
            <person name="Hutchinson M.I."/>
            <person name="Powell A.J."/>
            <person name="Barry K."/>
            <person name="Miller A.N."/>
            <person name="Grigoriev I.V."/>
            <person name="Debuchy R."/>
            <person name="Gladieux P."/>
            <person name="Thoren M.H."/>
            <person name="Johannesson H."/>
        </authorList>
    </citation>
    <scope>NUCLEOTIDE SEQUENCE</scope>
    <source>
        <strain evidence="7">CBS 232.78</strain>
    </source>
</reference>
<dbReference type="PROSITE" id="PS50157">
    <property type="entry name" value="ZINC_FINGER_C2H2_2"/>
    <property type="match status" value="3"/>
</dbReference>
<keyword evidence="8" id="KW-1185">Reference proteome</keyword>
<organism evidence="7 8">
    <name type="scientific">Podospora didyma</name>
    <dbReference type="NCBI Taxonomy" id="330526"/>
    <lineage>
        <taxon>Eukaryota</taxon>
        <taxon>Fungi</taxon>
        <taxon>Dikarya</taxon>
        <taxon>Ascomycota</taxon>
        <taxon>Pezizomycotina</taxon>
        <taxon>Sordariomycetes</taxon>
        <taxon>Sordariomycetidae</taxon>
        <taxon>Sordariales</taxon>
        <taxon>Podosporaceae</taxon>
        <taxon>Podospora</taxon>
    </lineage>
</organism>
<proteinExistence type="predicted"/>
<feature type="domain" description="C2H2-type" evidence="6">
    <location>
        <begin position="83"/>
        <end position="112"/>
    </location>
</feature>
<feature type="domain" description="C2H2-type" evidence="6">
    <location>
        <begin position="32"/>
        <end position="56"/>
    </location>
</feature>
<sequence length="264" mass="30388">MFECDTCGKCFPAGWQARENHCRSTGHSIPRFECDICDAYFRSEHARHQHMRARSHFFDECRVCNHTEPDENDIKDHEVIVHHYCRDCSRHFQSLNSIRMHLNSAIHRGRYIRCPLCSTAFATAASMTHHVEGGSCPNAPGTSRDDVYRVVRSEDPNGIISKKPIGWNGSPTYEVSDGAHNGDYWECYLCHRAFQARHGLNRHINSPIHQQPLYHCPNRSCGSEFKTLAGIINHLESERCNFMHFEAVQNRFADLVSSNRLINF</sequence>
<keyword evidence="2" id="KW-0677">Repeat</keyword>
<comment type="caution">
    <text evidence="7">The sequence shown here is derived from an EMBL/GenBank/DDBJ whole genome shotgun (WGS) entry which is preliminary data.</text>
</comment>
<dbReference type="PROSITE" id="PS00028">
    <property type="entry name" value="ZINC_FINGER_C2H2_1"/>
    <property type="match status" value="3"/>
</dbReference>
<dbReference type="SUPFAM" id="SSF57667">
    <property type="entry name" value="beta-beta-alpha zinc fingers"/>
    <property type="match status" value="1"/>
</dbReference>
<keyword evidence="1" id="KW-0479">Metal-binding</keyword>
<accession>A0AAE0NP45</accession>
<gene>
    <name evidence="7" type="ORF">B0H63DRAFT_179746</name>
</gene>
<dbReference type="InterPro" id="IPR013087">
    <property type="entry name" value="Znf_C2H2_type"/>
</dbReference>
<evidence type="ECO:0000256" key="2">
    <source>
        <dbReference type="ARBA" id="ARBA00022737"/>
    </source>
</evidence>
<feature type="domain" description="C2H2-type" evidence="6">
    <location>
        <begin position="185"/>
        <end position="209"/>
    </location>
</feature>
<keyword evidence="3 5" id="KW-0863">Zinc-finger</keyword>
<evidence type="ECO:0000313" key="8">
    <source>
        <dbReference type="Proteomes" id="UP001285441"/>
    </source>
</evidence>
<evidence type="ECO:0000313" key="7">
    <source>
        <dbReference type="EMBL" id="KAK3385143.1"/>
    </source>
</evidence>